<evidence type="ECO:0000256" key="4">
    <source>
        <dbReference type="PIRSR" id="PIRSR600760-2"/>
    </source>
</evidence>
<dbReference type="Gene3D" id="3.30.540.10">
    <property type="entry name" value="Fructose-1,6-Bisphosphatase, subunit A, domain 1"/>
    <property type="match status" value="1"/>
</dbReference>
<organism evidence="5 6">
    <name type="scientific">Candidatus Microsaccharimonas sossegonensis</name>
    <dbReference type="NCBI Taxonomy" id="2506948"/>
    <lineage>
        <taxon>Bacteria</taxon>
        <taxon>Candidatus Saccharimonadota</taxon>
        <taxon>Candidatus Saccharimonadia</taxon>
        <taxon>Candidatus Saccharimonadales</taxon>
        <taxon>Candidatus Saccharimonadaceae</taxon>
        <taxon>Candidatus Microsaccharimonas</taxon>
    </lineage>
</organism>
<dbReference type="InterPro" id="IPR000760">
    <property type="entry name" value="Inositol_monophosphatase-like"/>
</dbReference>
<keyword evidence="3 4" id="KW-0460">Magnesium</keyword>
<evidence type="ECO:0000256" key="3">
    <source>
        <dbReference type="ARBA" id="ARBA00022842"/>
    </source>
</evidence>
<proteinExistence type="predicted"/>
<keyword evidence="1 4" id="KW-0479">Metal-binding</keyword>
<comment type="caution">
    <text evidence="5">The sequence shown here is derived from an EMBL/GenBank/DDBJ whole genome shotgun (WGS) entry which is preliminary data.</text>
</comment>
<evidence type="ECO:0000313" key="6">
    <source>
        <dbReference type="Proteomes" id="UP000289257"/>
    </source>
</evidence>
<dbReference type="GO" id="GO:0006020">
    <property type="term" value="P:inositol metabolic process"/>
    <property type="evidence" value="ECO:0007669"/>
    <property type="project" value="TreeGrafter"/>
</dbReference>
<dbReference type="PRINTS" id="PR00377">
    <property type="entry name" value="IMPHPHTASES"/>
</dbReference>
<feature type="binding site" evidence="4">
    <location>
        <position position="93"/>
    </location>
    <ligand>
        <name>Mg(2+)</name>
        <dbReference type="ChEBI" id="CHEBI:18420"/>
        <label>2</label>
    </ligand>
</feature>
<name>A0A4Q0AJL5_9BACT</name>
<feature type="binding site" evidence="4">
    <location>
        <position position="110"/>
    </location>
    <ligand>
        <name>Mg(2+)</name>
        <dbReference type="ChEBI" id="CHEBI:18420"/>
        <label>1</label>
        <note>catalytic</note>
    </ligand>
</feature>
<dbReference type="SUPFAM" id="SSF56655">
    <property type="entry name" value="Carbohydrate phosphatase"/>
    <property type="match status" value="1"/>
</dbReference>
<keyword evidence="6" id="KW-1185">Reference proteome</keyword>
<dbReference type="GO" id="GO:0008934">
    <property type="term" value="F:inositol monophosphate 1-phosphatase activity"/>
    <property type="evidence" value="ECO:0007669"/>
    <property type="project" value="TreeGrafter"/>
</dbReference>
<dbReference type="AlphaFoldDB" id="A0A4Q0AJL5"/>
<feature type="binding site" evidence="4">
    <location>
        <position position="111"/>
    </location>
    <ligand>
        <name>Mg(2+)</name>
        <dbReference type="ChEBI" id="CHEBI:18420"/>
        <label>1</label>
        <note>catalytic</note>
    </ligand>
</feature>
<dbReference type="PROSITE" id="PS00629">
    <property type="entry name" value="IMP_1"/>
    <property type="match status" value="1"/>
</dbReference>
<evidence type="ECO:0000256" key="2">
    <source>
        <dbReference type="ARBA" id="ARBA00022801"/>
    </source>
</evidence>
<dbReference type="PANTHER" id="PTHR20854">
    <property type="entry name" value="INOSITOL MONOPHOSPHATASE"/>
    <property type="match status" value="1"/>
</dbReference>
<dbReference type="Gene3D" id="3.40.190.80">
    <property type="match status" value="1"/>
</dbReference>
<dbReference type="EMBL" id="SCKX01000001">
    <property type="protein sequence ID" value="RWZ78868.1"/>
    <property type="molecule type" value="Genomic_DNA"/>
</dbReference>
<evidence type="ECO:0000256" key="1">
    <source>
        <dbReference type="ARBA" id="ARBA00022723"/>
    </source>
</evidence>
<reference evidence="5" key="1">
    <citation type="submission" date="2019-01" db="EMBL/GenBank/DDBJ databases">
        <title>Genomic signatures and co-occurrence patterns of the ultra-small Saccharimodia (Patescibacteria phylum) suggest a symbiotic lifestyle.</title>
        <authorList>
            <person name="Lemos L."/>
            <person name="Medeiros J."/>
            <person name="Andreote F."/>
            <person name="Fernandes G."/>
            <person name="Varani A."/>
            <person name="Oliveira G."/>
            <person name="Pylro V."/>
        </authorList>
    </citation>
    <scope>NUCLEOTIDE SEQUENCE [LARGE SCALE GENOMIC DNA]</scope>
    <source>
        <strain evidence="5">AMD02</strain>
    </source>
</reference>
<dbReference type="GO" id="GO:0046872">
    <property type="term" value="F:metal ion binding"/>
    <property type="evidence" value="ECO:0007669"/>
    <property type="project" value="UniProtKB-KW"/>
</dbReference>
<dbReference type="Pfam" id="PF00459">
    <property type="entry name" value="Inositol_P"/>
    <property type="match status" value="1"/>
</dbReference>
<accession>A0A4Q0AJL5</accession>
<dbReference type="PANTHER" id="PTHR20854:SF4">
    <property type="entry name" value="INOSITOL-1-MONOPHOSPHATASE-RELATED"/>
    <property type="match status" value="1"/>
</dbReference>
<dbReference type="CDD" id="cd01637">
    <property type="entry name" value="IMPase_like"/>
    <property type="match status" value="1"/>
</dbReference>
<feature type="binding site" evidence="4">
    <location>
        <position position="232"/>
    </location>
    <ligand>
        <name>Mg(2+)</name>
        <dbReference type="ChEBI" id="CHEBI:18420"/>
        <label>1</label>
        <note>catalytic</note>
    </ligand>
</feature>
<evidence type="ECO:0000313" key="5">
    <source>
        <dbReference type="EMBL" id="RWZ78868.1"/>
    </source>
</evidence>
<dbReference type="InterPro" id="IPR020583">
    <property type="entry name" value="Inositol_monoP_metal-BS"/>
</dbReference>
<dbReference type="Proteomes" id="UP000289257">
    <property type="component" value="Unassembled WGS sequence"/>
</dbReference>
<feature type="binding site" evidence="4">
    <location>
        <position position="108"/>
    </location>
    <ligand>
        <name>Mg(2+)</name>
        <dbReference type="ChEBI" id="CHEBI:18420"/>
        <label>1</label>
        <note>catalytic</note>
    </ligand>
</feature>
<protein>
    <submittedName>
        <fullName evidence="5">Inositol monophosphatase</fullName>
    </submittedName>
</protein>
<gene>
    <name evidence="5" type="ORF">EOT05_03935</name>
</gene>
<comment type="cofactor">
    <cofactor evidence="4">
        <name>Mg(2+)</name>
        <dbReference type="ChEBI" id="CHEBI:18420"/>
    </cofactor>
</comment>
<dbReference type="GO" id="GO:0007165">
    <property type="term" value="P:signal transduction"/>
    <property type="evidence" value="ECO:0007669"/>
    <property type="project" value="TreeGrafter"/>
</dbReference>
<keyword evidence="2" id="KW-0378">Hydrolase</keyword>
<sequence>MGRRRRSEGCDSRIYRALEHQRVTLADKQIVDSQALVVSVFKEFRKELLSVFGNVENTNKSDLSPVTVYDVKVEQTLRDRLAKAFPEMGFEGEETGRSGNADTYWLVDPIDGTSSFIRGLPFSTNMAALVHDGYVIAAVVYDFLNDFLYTAIKGQGAYKNGTPIWINTLRDQGNLFMYSLTRRRFGHIQEALSQLRIRTMLPIGASGHAYMMLAEGKIDGIINFTIARGLHDNAPGVFICEEAGAVMLPFDDKKGVERSLFIIGSPHVVELIEHSGLL</sequence>